<feature type="transmembrane region" description="Helical" evidence="11">
    <location>
        <begin position="36"/>
        <end position="59"/>
    </location>
</feature>
<dbReference type="GO" id="GO:0071771">
    <property type="term" value="F:aldehyde oxygenase (deformylating) activity"/>
    <property type="evidence" value="ECO:0007669"/>
    <property type="project" value="UniProtKB-EC"/>
</dbReference>
<evidence type="ECO:0000256" key="2">
    <source>
        <dbReference type="ARBA" id="ARBA00009324"/>
    </source>
</evidence>
<dbReference type="OrthoDB" id="657728at2759"/>
<keyword evidence="8 11" id="KW-0472">Membrane</keyword>
<evidence type="ECO:0000256" key="3">
    <source>
        <dbReference type="ARBA" id="ARBA00013146"/>
    </source>
</evidence>
<evidence type="ECO:0000256" key="1">
    <source>
        <dbReference type="ARBA" id="ARBA00004477"/>
    </source>
</evidence>
<dbReference type="GO" id="GO:0005506">
    <property type="term" value="F:iron ion binding"/>
    <property type="evidence" value="ECO:0007669"/>
    <property type="project" value="InterPro"/>
</dbReference>
<dbReference type="Pfam" id="PF04116">
    <property type="entry name" value="FA_hydroxylase"/>
    <property type="match status" value="1"/>
</dbReference>
<reference evidence="13" key="1">
    <citation type="submission" date="2020-05" db="EMBL/GenBank/DDBJ databases">
        <title>WGS assembly of Panicum virgatum.</title>
        <authorList>
            <person name="Lovell J.T."/>
            <person name="Jenkins J."/>
            <person name="Shu S."/>
            <person name="Juenger T.E."/>
            <person name="Schmutz J."/>
        </authorList>
    </citation>
    <scope>NUCLEOTIDE SEQUENCE</scope>
    <source>
        <strain evidence="13">AP13</strain>
    </source>
</reference>
<dbReference type="InterPro" id="IPR006694">
    <property type="entry name" value="Fatty_acid_hydroxylase"/>
</dbReference>
<keyword evidence="4 11" id="KW-0812">Transmembrane</keyword>
<dbReference type="EMBL" id="CM029042">
    <property type="protein sequence ID" value="KAG2621014.1"/>
    <property type="molecule type" value="Genomic_DNA"/>
</dbReference>
<dbReference type="GO" id="GO:0016491">
    <property type="term" value="F:oxidoreductase activity"/>
    <property type="evidence" value="ECO:0007669"/>
    <property type="project" value="InterPro"/>
</dbReference>
<keyword evidence="7 11" id="KW-1133">Transmembrane helix</keyword>
<gene>
    <name evidence="13" type="ORF">PVAP13_3NG192200</name>
</gene>
<evidence type="ECO:0000256" key="8">
    <source>
        <dbReference type="ARBA" id="ARBA00023136"/>
    </source>
</evidence>
<comment type="subcellular location">
    <subcellularLocation>
        <location evidence="1">Endoplasmic reticulum membrane</location>
        <topology evidence="1">Multi-pass membrane protein</topology>
    </subcellularLocation>
</comment>
<protein>
    <recommendedName>
        <fullName evidence="3">aldehyde oxygenase (deformylating)</fullName>
        <ecNumber evidence="3">4.1.99.5</ecNumber>
    </recommendedName>
</protein>
<dbReference type="EMBL" id="CM029042">
    <property type="protein sequence ID" value="KAG2621015.1"/>
    <property type="molecule type" value="Genomic_DNA"/>
</dbReference>
<evidence type="ECO:0000313" key="13">
    <source>
        <dbReference type="EMBL" id="KAG2621014.1"/>
    </source>
</evidence>
<evidence type="ECO:0000256" key="7">
    <source>
        <dbReference type="ARBA" id="ARBA00022989"/>
    </source>
</evidence>
<evidence type="ECO:0000256" key="9">
    <source>
        <dbReference type="ARBA" id="ARBA00023239"/>
    </source>
</evidence>
<evidence type="ECO:0000259" key="12">
    <source>
        <dbReference type="Pfam" id="PF04116"/>
    </source>
</evidence>
<comment type="catalytic activity">
    <reaction evidence="10">
        <text>a long-chain fatty aldehyde + 2 NADPH + O2 + H(+) = a long-chain alkane + formate + 2 NADP(+) + H2O</text>
        <dbReference type="Rhea" id="RHEA:21440"/>
        <dbReference type="ChEBI" id="CHEBI:15377"/>
        <dbReference type="ChEBI" id="CHEBI:15378"/>
        <dbReference type="ChEBI" id="CHEBI:15379"/>
        <dbReference type="ChEBI" id="CHEBI:15740"/>
        <dbReference type="ChEBI" id="CHEBI:17176"/>
        <dbReference type="ChEBI" id="CHEBI:57783"/>
        <dbReference type="ChEBI" id="CHEBI:58349"/>
        <dbReference type="ChEBI" id="CHEBI:83563"/>
        <dbReference type="EC" id="4.1.99.5"/>
    </reaction>
</comment>
<dbReference type="EC" id="4.1.99.5" evidence="3"/>
<evidence type="ECO:0000256" key="6">
    <source>
        <dbReference type="ARBA" id="ARBA00022857"/>
    </source>
</evidence>
<organism evidence="13 14">
    <name type="scientific">Panicum virgatum</name>
    <name type="common">Blackwell switchgrass</name>
    <dbReference type="NCBI Taxonomy" id="38727"/>
    <lineage>
        <taxon>Eukaryota</taxon>
        <taxon>Viridiplantae</taxon>
        <taxon>Streptophyta</taxon>
        <taxon>Embryophyta</taxon>
        <taxon>Tracheophyta</taxon>
        <taxon>Spermatophyta</taxon>
        <taxon>Magnoliopsida</taxon>
        <taxon>Liliopsida</taxon>
        <taxon>Poales</taxon>
        <taxon>Poaceae</taxon>
        <taxon>PACMAD clade</taxon>
        <taxon>Panicoideae</taxon>
        <taxon>Panicodae</taxon>
        <taxon>Paniceae</taxon>
        <taxon>Panicinae</taxon>
        <taxon>Panicum</taxon>
        <taxon>Panicum sect. Hiantes</taxon>
    </lineage>
</organism>
<dbReference type="Proteomes" id="UP000823388">
    <property type="component" value="Chromosome 3N"/>
</dbReference>
<feature type="transmembrane region" description="Helical" evidence="11">
    <location>
        <begin position="180"/>
        <end position="203"/>
    </location>
</feature>
<evidence type="ECO:0000313" key="14">
    <source>
        <dbReference type="Proteomes" id="UP000823388"/>
    </source>
</evidence>
<evidence type="ECO:0000256" key="10">
    <source>
        <dbReference type="ARBA" id="ARBA00047909"/>
    </source>
</evidence>
<comment type="similarity">
    <text evidence="2">Belongs to the sterol desaturase family.</text>
</comment>
<accession>A0A8T0UJI9</accession>
<name>A0A8T0UJI9_PANVG</name>
<dbReference type="InterPro" id="IPR050307">
    <property type="entry name" value="Sterol_Desaturase_Related"/>
</dbReference>
<evidence type="ECO:0000256" key="5">
    <source>
        <dbReference type="ARBA" id="ARBA00022824"/>
    </source>
</evidence>
<dbReference type="AlphaFoldDB" id="A0A8T0UJI9"/>
<keyword evidence="5" id="KW-0256">Endoplasmic reticulum</keyword>
<keyword evidence="6" id="KW-0521">NADP</keyword>
<feature type="domain" description="Fatty acid hydroxylase" evidence="12">
    <location>
        <begin position="132"/>
        <end position="263"/>
    </location>
</feature>
<evidence type="ECO:0000256" key="11">
    <source>
        <dbReference type="SAM" id="Phobius"/>
    </source>
</evidence>
<dbReference type="GO" id="GO:0005789">
    <property type="term" value="C:endoplasmic reticulum membrane"/>
    <property type="evidence" value="ECO:0007669"/>
    <property type="project" value="UniProtKB-SubCell"/>
</dbReference>
<evidence type="ECO:0000256" key="4">
    <source>
        <dbReference type="ARBA" id="ARBA00022692"/>
    </source>
</evidence>
<dbReference type="PANTHER" id="PTHR11863">
    <property type="entry name" value="STEROL DESATURASE"/>
    <property type="match status" value="1"/>
</dbReference>
<feature type="transmembrane region" description="Helical" evidence="11">
    <location>
        <begin position="94"/>
        <end position="113"/>
    </location>
</feature>
<keyword evidence="9" id="KW-0456">Lyase</keyword>
<sequence length="297" mass="34090">MMPYGTAAEAEAALGRSLTWAESWWFRYSARMPDLWLMWHVALVFFVMYALVPLPLLLLQQLAPAFALKYKLQPQVKQASPIAILRYMRDSTGLVPFIIGPFAAIYSAAFKMLGMRMGLPLPSARETMTQLVVYSLVEDYIDYWLHRFLHTKWGYDKIHYAHHEIRTATGFGASYAELTVYAITIFAGPAIVPCHVTTHWLWFSIRIMVNMDTHSGYDFPFSLSKLIPFYVGAKFHDYHHYAGGQSQSNFSSIFTYCDNLYGTNKGYMYHKGSLLKLKMKEAEHNNVKTRDSSGKED</sequence>
<proteinExistence type="inferred from homology"/>
<dbReference type="GO" id="GO:0008610">
    <property type="term" value="P:lipid biosynthetic process"/>
    <property type="evidence" value="ECO:0007669"/>
    <property type="project" value="InterPro"/>
</dbReference>
<comment type="caution">
    <text evidence="13">The sequence shown here is derived from an EMBL/GenBank/DDBJ whole genome shotgun (WGS) entry which is preliminary data.</text>
</comment>
<keyword evidence="14" id="KW-1185">Reference proteome</keyword>